<evidence type="ECO:0000256" key="1">
    <source>
        <dbReference type="SAM" id="Phobius"/>
    </source>
</evidence>
<dbReference type="Pfam" id="PF13490">
    <property type="entry name" value="zf-HC2"/>
    <property type="match status" value="1"/>
</dbReference>
<proteinExistence type="predicted"/>
<sequence length="294" mass="32786">MRAHAWFEEQLPFFLNGQLDPSEQTEVSAHLRECSACREELAFWQGVSAEVEQQERSIQSPQVVTETVILHVKHPLSLWRILKDVCRLLILQVPLVRQDMWPASALMMIIGVAVAVVTERTSVLYFVAPMVAAAMLALIYGVDNDPANELTLATATSPAIILFARMSLVSAFNLGLTLAASLAVVLFLPQVTFWGLVLTWLAPMAFLSMLALVLSMWVGSSNAVALTYGLWVLQFIPLQQLRLFSTLPAWMQKVSWIQDLWQNNLVLLIGTLCLFILALLGTRFSSFSLTRRAV</sequence>
<feature type="transmembrane region" description="Helical" evidence="1">
    <location>
        <begin position="123"/>
        <end position="142"/>
    </location>
</feature>
<evidence type="ECO:0000313" key="3">
    <source>
        <dbReference type="EMBL" id="MPM81517.1"/>
    </source>
</evidence>
<feature type="transmembrane region" description="Helical" evidence="1">
    <location>
        <begin position="265"/>
        <end position="282"/>
    </location>
</feature>
<accession>A0A645CX73</accession>
<reference evidence="3" key="1">
    <citation type="submission" date="2019-08" db="EMBL/GenBank/DDBJ databases">
        <authorList>
            <person name="Kucharzyk K."/>
            <person name="Murdoch R.W."/>
            <person name="Higgins S."/>
            <person name="Loffler F."/>
        </authorList>
    </citation>
    <scope>NUCLEOTIDE SEQUENCE</scope>
</reference>
<protein>
    <recommendedName>
        <fullName evidence="2">Putative zinc-finger domain-containing protein</fullName>
    </recommendedName>
</protein>
<feature type="transmembrane region" description="Helical" evidence="1">
    <location>
        <begin position="193"/>
        <end position="218"/>
    </location>
</feature>
<comment type="caution">
    <text evidence="3">The sequence shown here is derived from an EMBL/GenBank/DDBJ whole genome shotgun (WGS) entry which is preliminary data.</text>
</comment>
<gene>
    <name evidence="3" type="ORF">SDC9_128570</name>
</gene>
<feature type="domain" description="Putative zinc-finger" evidence="2">
    <location>
        <begin position="6"/>
        <end position="38"/>
    </location>
</feature>
<feature type="transmembrane region" description="Helical" evidence="1">
    <location>
        <begin position="162"/>
        <end position="187"/>
    </location>
</feature>
<name>A0A645CX73_9ZZZZ</name>
<evidence type="ECO:0000259" key="2">
    <source>
        <dbReference type="Pfam" id="PF13490"/>
    </source>
</evidence>
<feature type="transmembrane region" description="Helical" evidence="1">
    <location>
        <begin position="100"/>
        <end position="117"/>
    </location>
</feature>
<dbReference type="InterPro" id="IPR041916">
    <property type="entry name" value="Anti_sigma_zinc_sf"/>
</dbReference>
<keyword evidence="1" id="KW-1133">Transmembrane helix</keyword>
<keyword evidence="1" id="KW-0472">Membrane</keyword>
<organism evidence="3">
    <name type="scientific">bioreactor metagenome</name>
    <dbReference type="NCBI Taxonomy" id="1076179"/>
    <lineage>
        <taxon>unclassified sequences</taxon>
        <taxon>metagenomes</taxon>
        <taxon>ecological metagenomes</taxon>
    </lineage>
</organism>
<dbReference type="InterPro" id="IPR027383">
    <property type="entry name" value="Znf_put"/>
</dbReference>
<dbReference type="AlphaFoldDB" id="A0A645CX73"/>
<dbReference type="Gene3D" id="1.10.10.1320">
    <property type="entry name" value="Anti-sigma factor, zinc-finger domain"/>
    <property type="match status" value="1"/>
</dbReference>
<keyword evidence="1" id="KW-0812">Transmembrane</keyword>
<dbReference type="EMBL" id="VSSQ01030842">
    <property type="protein sequence ID" value="MPM81517.1"/>
    <property type="molecule type" value="Genomic_DNA"/>
</dbReference>